<protein>
    <submittedName>
        <fullName evidence="5">Biofilm PGA synthesis N-glycosyltransferase PgaC</fullName>
    </submittedName>
</protein>
<keyword evidence="3 5" id="KW-0808">Transferase</keyword>
<organism evidence="5 6">
    <name type="scientific">Cytobacillus oceanisediminis</name>
    <dbReference type="NCBI Taxonomy" id="665099"/>
    <lineage>
        <taxon>Bacteria</taxon>
        <taxon>Bacillati</taxon>
        <taxon>Bacillota</taxon>
        <taxon>Bacilli</taxon>
        <taxon>Bacillales</taxon>
        <taxon>Bacillaceae</taxon>
        <taxon>Cytobacillus</taxon>
    </lineage>
</organism>
<dbReference type="GO" id="GO:0016757">
    <property type="term" value="F:glycosyltransferase activity"/>
    <property type="evidence" value="ECO:0007669"/>
    <property type="project" value="UniProtKB-KW"/>
</dbReference>
<gene>
    <name evidence="5" type="ORF">DFO73_106170</name>
</gene>
<feature type="transmembrane region" description="Helical" evidence="4">
    <location>
        <begin position="71"/>
        <end position="90"/>
    </location>
</feature>
<evidence type="ECO:0000256" key="1">
    <source>
        <dbReference type="ARBA" id="ARBA00006739"/>
    </source>
</evidence>
<keyword evidence="4" id="KW-1133">Transmembrane helix</keyword>
<evidence type="ECO:0000256" key="3">
    <source>
        <dbReference type="ARBA" id="ARBA00022679"/>
    </source>
</evidence>
<accession>A0A2V3A481</accession>
<dbReference type="Gene3D" id="3.90.550.10">
    <property type="entry name" value="Spore Coat Polysaccharide Biosynthesis Protein SpsA, Chain A"/>
    <property type="match status" value="1"/>
</dbReference>
<dbReference type="Pfam" id="PF13641">
    <property type="entry name" value="Glyco_tranf_2_3"/>
    <property type="match status" value="1"/>
</dbReference>
<proteinExistence type="inferred from homology"/>
<dbReference type="Proteomes" id="UP000247150">
    <property type="component" value="Unassembled WGS sequence"/>
</dbReference>
<evidence type="ECO:0000313" key="6">
    <source>
        <dbReference type="Proteomes" id="UP000247150"/>
    </source>
</evidence>
<evidence type="ECO:0000256" key="2">
    <source>
        <dbReference type="ARBA" id="ARBA00022676"/>
    </source>
</evidence>
<dbReference type="SUPFAM" id="SSF53448">
    <property type="entry name" value="Nucleotide-diphospho-sugar transferases"/>
    <property type="match status" value="1"/>
</dbReference>
<dbReference type="CDD" id="cd06423">
    <property type="entry name" value="CESA_like"/>
    <property type="match status" value="1"/>
</dbReference>
<dbReference type="InterPro" id="IPR029044">
    <property type="entry name" value="Nucleotide-diphossugar_trans"/>
</dbReference>
<comment type="similarity">
    <text evidence="1">Belongs to the glycosyltransferase 2 family.</text>
</comment>
<feature type="transmembrane region" description="Helical" evidence="4">
    <location>
        <begin position="96"/>
        <end position="129"/>
    </location>
</feature>
<feature type="transmembrane region" description="Helical" evidence="4">
    <location>
        <begin position="427"/>
        <end position="443"/>
    </location>
</feature>
<keyword evidence="2" id="KW-0328">Glycosyltransferase</keyword>
<sequence length="494" mass="57152">MFLQVKLTGDFFVPKLYKIALIYQLLPLENNIFCIYMLVFEGDYMQPSLTPLQPKIKRRKNKLYISINKKFVFSHLISVAWLAFSFYFSLPWLEDLSAIISLPLGIIVIGGIAYVPGYMNAFLVMSLLLDRQPPFKNQQPNDDITLLVAAFNEEESIFQTLSYVADQDYEGKINVIVIDNHSSDRTYEQLIKAQKELPLDIHILKEPLPGKFHALNKGLLHVTTRYVITLDADTLLHPSAVRFLVSRMESSPANVGAVAGSMLVRNSRDNIWTKIQEWDYYLGIASIKRLQGLYQGTLVAQGAFSLYKTECVRQVGGWPNAIGEDIVLTWRLLQKGWRVYFEPLAAAFTDVPSNLPHFAKQRSRWARGMIEGLSEIKPWNQPQLYTKYLTGVNFVMPYLDIVYTFFWLPGLVLAFFGYYWIVGPMTLFVLPLTVLNYGILYFYKKQYVFKNLNLKVRKNAIGFILFILCYQMIMSPISVWGYYQELFKLKRVWK</sequence>
<feature type="transmembrane region" description="Helical" evidence="4">
    <location>
        <begin position="401"/>
        <end position="421"/>
    </location>
</feature>
<comment type="caution">
    <text evidence="5">The sequence shown here is derived from an EMBL/GenBank/DDBJ whole genome shotgun (WGS) entry which is preliminary data.</text>
</comment>
<feature type="transmembrane region" description="Helical" evidence="4">
    <location>
        <begin position="20"/>
        <end position="39"/>
    </location>
</feature>
<dbReference type="PANTHER" id="PTHR43630">
    <property type="entry name" value="POLY-BETA-1,6-N-ACETYL-D-GLUCOSAMINE SYNTHASE"/>
    <property type="match status" value="1"/>
</dbReference>
<feature type="transmembrane region" description="Helical" evidence="4">
    <location>
        <begin position="463"/>
        <end position="483"/>
    </location>
</feature>
<dbReference type="AlphaFoldDB" id="A0A2V3A481"/>
<name>A0A2V3A481_9BACI</name>
<evidence type="ECO:0000256" key="4">
    <source>
        <dbReference type="SAM" id="Phobius"/>
    </source>
</evidence>
<dbReference type="EMBL" id="QGTW01000006">
    <property type="protein sequence ID" value="PWW28354.1"/>
    <property type="molecule type" value="Genomic_DNA"/>
</dbReference>
<evidence type="ECO:0000313" key="5">
    <source>
        <dbReference type="EMBL" id="PWW28354.1"/>
    </source>
</evidence>
<dbReference type="PANTHER" id="PTHR43630:SF1">
    <property type="entry name" value="POLY-BETA-1,6-N-ACETYL-D-GLUCOSAMINE SYNTHASE"/>
    <property type="match status" value="1"/>
</dbReference>
<reference evidence="5 6" key="1">
    <citation type="submission" date="2018-05" db="EMBL/GenBank/DDBJ databases">
        <title>Freshwater and sediment microbial communities from various areas in North America, analyzing microbe dynamics in response to fracking.</title>
        <authorList>
            <person name="Lamendella R."/>
        </authorList>
    </citation>
    <scope>NUCLEOTIDE SEQUENCE [LARGE SCALE GENOMIC DNA]</scope>
    <source>
        <strain evidence="5 6">15_TX</strain>
    </source>
</reference>
<keyword evidence="4" id="KW-0812">Transmembrane</keyword>
<keyword evidence="4" id="KW-0472">Membrane</keyword>